<dbReference type="PANTHER" id="PTHR42870:SF1">
    <property type="entry name" value="NON-SPECIFIC LIPID-TRANSFER PROTEIN-LIKE 2"/>
    <property type="match status" value="1"/>
</dbReference>
<dbReference type="CDD" id="cd00829">
    <property type="entry name" value="SCP-x_thiolase"/>
    <property type="match status" value="1"/>
</dbReference>
<dbReference type="InterPro" id="IPR055140">
    <property type="entry name" value="Thiolase_C_2"/>
</dbReference>
<dbReference type="Proteomes" id="UP000247118">
    <property type="component" value="Chromosome"/>
</dbReference>
<reference evidence="2 3" key="1">
    <citation type="submission" date="2018-05" db="EMBL/GenBank/DDBJ databases">
        <title>Complete genome sequence of Gordonia terrae NRRL B-16283.</title>
        <authorList>
            <person name="Garlena R.A."/>
            <person name="Russell D.A."/>
            <person name="Hatfull G.F."/>
        </authorList>
    </citation>
    <scope>NUCLEOTIDE SEQUENCE [LARGE SCALE GENOMIC DNA]</scope>
    <source>
        <strain evidence="2 3">NRRL B-16283</strain>
    </source>
</reference>
<evidence type="ECO:0000313" key="2">
    <source>
        <dbReference type="EMBL" id="AWO82587.1"/>
    </source>
</evidence>
<dbReference type="Pfam" id="PF22691">
    <property type="entry name" value="Thiolase_C_1"/>
    <property type="match status" value="1"/>
</dbReference>
<dbReference type="InterPro" id="IPR002155">
    <property type="entry name" value="Thiolase"/>
</dbReference>
<dbReference type="InterPro" id="IPR016039">
    <property type="entry name" value="Thiolase-like"/>
</dbReference>
<feature type="domain" description="Thiolase C-terminal" evidence="1">
    <location>
        <begin position="273"/>
        <end position="379"/>
    </location>
</feature>
<accession>A0AAD0K9Y7</accession>
<dbReference type="AlphaFoldDB" id="A0AAD0K9Y7"/>
<dbReference type="Gene3D" id="3.40.47.10">
    <property type="match status" value="1"/>
</dbReference>
<evidence type="ECO:0000313" key="3">
    <source>
        <dbReference type="Proteomes" id="UP000247118"/>
    </source>
</evidence>
<gene>
    <name evidence="2" type="ORF">DLJ61_02670</name>
</gene>
<proteinExistence type="predicted"/>
<sequence>MSTWKPDTCAVVGIGTTEYSKKSGVSVTSLAADAALAAIADAGLKPGDIDGLIRSDYDETSQVALADAIGADDIAYWGQNGPGGSGPCAMVGQAVAAIMSGQATTVLVYRALNGRSGRRLGKGVSVDGGVGGASSYLELFAPYGMTSPGQFFGMLARRHMSEHGLTHEALAEIAMVCRRRANANPAAQMYDRKLSLEDYYDSRMISDPLRLFDFCLESDGGAALVVTTAERAKDLRQPPALINSVAQATGLRVGPGQMYPVLLGESLEHLTSKRVAERLYERSGLRPSDVDVAQLYDCFTVTVYLQLADFGFCSRDDVSGFVESGALDLDGAIPINTAGGQLSESYIHGMNHIVEGVRQIRGTSTSQVPGAQVSLVTSAPPPGASALLLVAA</sequence>
<dbReference type="KEGG" id="gta:BCM27_02655"/>
<name>A0AAD0K9Y7_9ACTN</name>
<dbReference type="GO" id="GO:0016747">
    <property type="term" value="F:acyltransferase activity, transferring groups other than amino-acyl groups"/>
    <property type="evidence" value="ECO:0007669"/>
    <property type="project" value="InterPro"/>
</dbReference>
<dbReference type="PANTHER" id="PTHR42870">
    <property type="entry name" value="ACETYL-COA C-ACETYLTRANSFERASE"/>
    <property type="match status" value="1"/>
</dbReference>
<dbReference type="EMBL" id="CP029604">
    <property type="protein sequence ID" value="AWO82587.1"/>
    <property type="molecule type" value="Genomic_DNA"/>
</dbReference>
<dbReference type="SUPFAM" id="SSF53901">
    <property type="entry name" value="Thiolase-like"/>
    <property type="match status" value="2"/>
</dbReference>
<protein>
    <submittedName>
        <fullName evidence="2">Lipid-transfer protein</fullName>
    </submittedName>
</protein>
<dbReference type="GeneID" id="32686631"/>
<dbReference type="RefSeq" id="WP_004021522.1">
    <property type="nucleotide sequence ID" value="NZ_CABEIC010000002.1"/>
</dbReference>
<organism evidence="2 3">
    <name type="scientific">Gordonia terrae</name>
    <dbReference type="NCBI Taxonomy" id="2055"/>
    <lineage>
        <taxon>Bacteria</taxon>
        <taxon>Bacillati</taxon>
        <taxon>Actinomycetota</taxon>
        <taxon>Actinomycetes</taxon>
        <taxon>Mycobacteriales</taxon>
        <taxon>Gordoniaceae</taxon>
        <taxon>Gordonia</taxon>
    </lineage>
</organism>
<evidence type="ECO:0000259" key="1">
    <source>
        <dbReference type="Pfam" id="PF22691"/>
    </source>
</evidence>
<dbReference type="PIRSF" id="PIRSF000429">
    <property type="entry name" value="Ac-CoA_Ac_transf"/>
    <property type="match status" value="1"/>
</dbReference>